<name>A0ABS1DAD4_9PROT</name>
<dbReference type="Pfam" id="PF00805">
    <property type="entry name" value="Pentapeptide"/>
    <property type="match status" value="3"/>
</dbReference>
<comment type="caution">
    <text evidence="1">The sequence shown here is derived from an EMBL/GenBank/DDBJ whole genome shotgun (WGS) entry which is preliminary data.</text>
</comment>
<dbReference type="InterPro" id="IPR001646">
    <property type="entry name" value="5peptide_repeat"/>
</dbReference>
<dbReference type="SUPFAM" id="SSF141571">
    <property type="entry name" value="Pentapeptide repeat-like"/>
    <property type="match status" value="2"/>
</dbReference>
<reference evidence="1 2" key="1">
    <citation type="journal article" date="2020" name="Microorganisms">
        <title>Osmotic Adaptation and Compatible Solute Biosynthesis of Phototrophic Bacteria as Revealed from Genome Analyses.</title>
        <authorList>
            <person name="Imhoff J.F."/>
            <person name="Rahn T."/>
            <person name="Kunzel S."/>
            <person name="Keller A."/>
            <person name="Neulinger S.C."/>
        </authorList>
    </citation>
    <scope>NUCLEOTIDE SEQUENCE [LARGE SCALE GENOMIC DNA]</scope>
    <source>
        <strain evidence="1 2">DSM 9895</strain>
    </source>
</reference>
<proteinExistence type="predicted"/>
<dbReference type="Proteomes" id="UP001296873">
    <property type="component" value="Unassembled WGS sequence"/>
</dbReference>
<accession>A0ABS1DAD4</accession>
<dbReference type="RefSeq" id="WP_200339400.1">
    <property type="nucleotide sequence ID" value="NZ_NRRL01000006.1"/>
</dbReference>
<gene>
    <name evidence="1" type="ORF">CKO28_04715</name>
</gene>
<protein>
    <recommendedName>
        <fullName evidence="3">Pentapeptide repeat-containing protein</fullName>
    </recommendedName>
</protein>
<sequence length="647" mass="70428">MKILNVDGSQVLFEDPNCHAMKEMIRRAIVAGVSLDGADLSGCDLTGLELTGASLRGASLDDATLDRCRLSTCDLSGASLKSTSLKGAMLDHLQLEEARLRRTDLRSAQLFGCAMTGADLVGMRANDAFIKDSALVDVRGGDCDFRDAVIEDCDLHHVSLGESDFTGATLNFVALSNSHMRGSIFSGAHVARSDMSNSDLRGCEFVGTTVLKGRIDDSVLTKARVEGCRFKEVEMTGVRARDARVQMNSYIDCTDLPKEMWADEKARHFTAGLSRFGTWAVAGAIGAGAAYAIPPEATKYWTESVMRGTVGIAVMAGANLALRSVAPWIKREVIDRAQKALFNRSAPKVSDLAGKVPLAEWNHRLDDMRFVFTTGLSEKRINSIVAEANGKQGDRKAGRVAALFGPKHHVIVAEDGRAMERVNEALAATDKSVLVLRLDDEGRVRETGPGFYQFNQDGSMQAIWYNLGKPDFGTSFGADHKAVAHRAYSGRVELVNGDKPLPTRLLERRETRHDQAVSWLKSDQGDGLSRLTSHDLIVNLRRAGHYLRTSSRFLGRDQEEARKLAIGAANVLEKVGAGKADKVAPQQMSGTIGRTREAMGTILAAMEKEGVPRLSAVGRDLEGRLAKMQEQIRDMRPQRAVQGDEAR</sequence>
<dbReference type="EMBL" id="NRRL01000006">
    <property type="protein sequence ID" value="MBK1667330.1"/>
    <property type="molecule type" value="Genomic_DNA"/>
</dbReference>
<organism evidence="1 2">
    <name type="scientific">Rhodovibrio sodomensis</name>
    <dbReference type="NCBI Taxonomy" id="1088"/>
    <lineage>
        <taxon>Bacteria</taxon>
        <taxon>Pseudomonadati</taxon>
        <taxon>Pseudomonadota</taxon>
        <taxon>Alphaproteobacteria</taxon>
        <taxon>Rhodospirillales</taxon>
        <taxon>Rhodovibrionaceae</taxon>
        <taxon>Rhodovibrio</taxon>
    </lineage>
</organism>
<keyword evidence="2" id="KW-1185">Reference proteome</keyword>
<dbReference type="InterPro" id="IPR051082">
    <property type="entry name" value="Pentapeptide-BTB/POZ_domain"/>
</dbReference>
<evidence type="ECO:0000313" key="2">
    <source>
        <dbReference type="Proteomes" id="UP001296873"/>
    </source>
</evidence>
<dbReference type="Gene3D" id="2.160.20.80">
    <property type="entry name" value="E3 ubiquitin-protein ligase SopA"/>
    <property type="match status" value="2"/>
</dbReference>
<dbReference type="PANTHER" id="PTHR14136:SF17">
    <property type="entry name" value="BTB_POZ DOMAIN-CONTAINING PROTEIN KCTD9"/>
    <property type="match status" value="1"/>
</dbReference>
<dbReference type="PANTHER" id="PTHR14136">
    <property type="entry name" value="BTB_POZ DOMAIN-CONTAINING PROTEIN KCTD9"/>
    <property type="match status" value="1"/>
</dbReference>
<evidence type="ECO:0000313" key="1">
    <source>
        <dbReference type="EMBL" id="MBK1667330.1"/>
    </source>
</evidence>
<evidence type="ECO:0008006" key="3">
    <source>
        <dbReference type="Google" id="ProtNLM"/>
    </source>
</evidence>